<feature type="domain" description="ABC transporter" evidence="7">
    <location>
        <begin position="282"/>
        <end position="550"/>
    </location>
</feature>
<dbReference type="PROSITE" id="PS50893">
    <property type="entry name" value="ABC_TRANSPORTER_2"/>
    <property type="match status" value="1"/>
</dbReference>
<dbReference type="GO" id="GO:0015421">
    <property type="term" value="F:ABC-type oligopeptide transporter activity"/>
    <property type="evidence" value="ECO:0007669"/>
    <property type="project" value="TreeGrafter"/>
</dbReference>
<evidence type="ECO:0000259" key="7">
    <source>
        <dbReference type="PROSITE" id="PS50893"/>
    </source>
</evidence>
<name>A0A6B2KZW7_9EUKA</name>
<dbReference type="SUPFAM" id="SSF52540">
    <property type="entry name" value="P-loop containing nucleoside triphosphate hydrolases"/>
    <property type="match status" value="1"/>
</dbReference>
<dbReference type="InterPro" id="IPR027417">
    <property type="entry name" value="P-loop_NTPase"/>
</dbReference>
<evidence type="ECO:0000259" key="8">
    <source>
        <dbReference type="PROSITE" id="PS50929"/>
    </source>
</evidence>
<dbReference type="InterPro" id="IPR036640">
    <property type="entry name" value="ABC1_TM_sf"/>
</dbReference>
<dbReference type="PROSITE" id="PS50929">
    <property type="entry name" value="ABC_TM1F"/>
    <property type="match status" value="1"/>
</dbReference>
<keyword evidence="2 6" id="KW-0812">Transmembrane</keyword>
<evidence type="ECO:0000313" key="9">
    <source>
        <dbReference type="EMBL" id="NDV30262.1"/>
    </source>
</evidence>
<reference evidence="9" key="1">
    <citation type="journal article" date="2020" name="J. Eukaryot. Microbiol.">
        <title>De novo Sequencing, Assembly and Annotation of the Transcriptome for the Free-Living Testate Amoeba Arcella intermedia.</title>
        <authorList>
            <person name="Ribeiro G.M."/>
            <person name="Porfirio-Sousa A.L."/>
            <person name="Maurer-Alcala X.X."/>
            <person name="Katz L.A."/>
            <person name="Lahr D.J.G."/>
        </authorList>
    </citation>
    <scope>NUCLEOTIDE SEQUENCE</scope>
</reference>
<dbReference type="Gene3D" id="1.20.1560.10">
    <property type="entry name" value="ABC transporter type 1, transmembrane domain"/>
    <property type="match status" value="1"/>
</dbReference>
<dbReference type="Gene3D" id="3.40.50.300">
    <property type="entry name" value="P-loop containing nucleotide triphosphate hydrolases"/>
    <property type="match status" value="1"/>
</dbReference>
<feature type="domain" description="ABC transmembrane type-1" evidence="8">
    <location>
        <begin position="1"/>
        <end position="248"/>
    </location>
</feature>
<evidence type="ECO:0000256" key="4">
    <source>
        <dbReference type="ARBA" id="ARBA00023136"/>
    </source>
</evidence>
<keyword evidence="4 6" id="KW-0472">Membrane</keyword>
<feature type="transmembrane region" description="Helical" evidence="6">
    <location>
        <begin position="186"/>
        <end position="213"/>
    </location>
</feature>
<proteinExistence type="predicted"/>
<dbReference type="GO" id="GO:0005524">
    <property type="term" value="F:ATP binding"/>
    <property type="evidence" value="ECO:0007669"/>
    <property type="project" value="InterPro"/>
</dbReference>
<sequence length="595" mass="67730">MFETLKAMVLYYSVYAICSGISSFLCSWTAENMIDGKWGLRVQIFNSLMHQEMAFHYEQSVYDLLLLFTNDCDSIRALLADNIADFAENLFLVAFGLWYMCEISWELTFYVLGIAPLAYGISRFQMQKQDAFKLAIVSQNSRIKTKWMEAISNFRAVLLNGKQDFEIRNFMTLLKLHFQDIRVQSLLTAIMIFFSGLLLNIAQPVTFALSIQIMKYGDFRQFATFFLLSLTLVKGLLKLFELIPHIRDGIEMSSDVLGIIWRSPSNPEIHLANNLDIHHGKIVFNHVNFTFPDSNVEVLSDVSFVIYDKTKVAIVSDFSEGDNPIFHLITKFFNPTSGSVLIDDQDIDNCNVLSVRSQIALVNTDLFCASFLENILYGTIDPTHSRTQTEIFRLLALLKDRKTLSRADGELITTILEITRSVNCSDMIEKPSDLPSKIPDDSDENLPPKSPPPLTPSQRFRISLSRALLKDTLVNLVEEPDAEDPVSDAIINSSLELLSNERTVIIATKKLQTLESADQILVFDKSRLVDVGKHAELLKRCSKYAFVVAQSQREYQRKQTKKMQKVVTLLQDIKGMIDTDDSYTAREIKKLLYCL</sequence>
<dbReference type="InterPro" id="IPR039421">
    <property type="entry name" value="Type_1_exporter"/>
</dbReference>
<dbReference type="AlphaFoldDB" id="A0A6B2KZW7"/>
<dbReference type="GO" id="GO:0016887">
    <property type="term" value="F:ATP hydrolysis activity"/>
    <property type="evidence" value="ECO:0007669"/>
    <property type="project" value="InterPro"/>
</dbReference>
<evidence type="ECO:0000256" key="6">
    <source>
        <dbReference type="SAM" id="Phobius"/>
    </source>
</evidence>
<keyword evidence="3 6" id="KW-1133">Transmembrane helix</keyword>
<dbReference type="InterPro" id="IPR003439">
    <property type="entry name" value="ABC_transporter-like_ATP-bd"/>
</dbReference>
<evidence type="ECO:0000256" key="3">
    <source>
        <dbReference type="ARBA" id="ARBA00022989"/>
    </source>
</evidence>
<dbReference type="Pfam" id="PF00664">
    <property type="entry name" value="ABC_membrane"/>
    <property type="match status" value="1"/>
</dbReference>
<evidence type="ECO:0000256" key="1">
    <source>
        <dbReference type="ARBA" id="ARBA00004141"/>
    </source>
</evidence>
<comment type="subcellular location">
    <subcellularLocation>
        <location evidence="1">Membrane</location>
        <topology evidence="1">Multi-pass membrane protein</topology>
    </subcellularLocation>
</comment>
<evidence type="ECO:0000256" key="5">
    <source>
        <dbReference type="SAM" id="MobiDB-lite"/>
    </source>
</evidence>
<feature type="region of interest" description="Disordered" evidence="5">
    <location>
        <begin position="429"/>
        <end position="457"/>
    </location>
</feature>
<feature type="transmembrane region" description="Helical" evidence="6">
    <location>
        <begin position="9"/>
        <end position="30"/>
    </location>
</feature>
<dbReference type="GO" id="GO:0016020">
    <property type="term" value="C:membrane"/>
    <property type="evidence" value="ECO:0007669"/>
    <property type="project" value="UniProtKB-SubCell"/>
</dbReference>
<dbReference type="InterPro" id="IPR011527">
    <property type="entry name" value="ABC1_TM_dom"/>
</dbReference>
<protein>
    <recommendedName>
        <fullName evidence="10">ABC transmembrane type-1 domain-containing protein</fullName>
    </recommendedName>
</protein>
<accession>A0A6B2KZW7</accession>
<dbReference type="PANTHER" id="PTHR43394:SF1">
    <property type="entry name" value="ATP-BINDING CASSETTE SUB-FAMILY B MEMBER 10, MITOCHONDRIAL"/>
    <property type="match status" value="1"/>
</dbReference>
<dbReference type="EMBL" id="GIBP01001293">
    <property type="protein sequence ID" value="NDV30262.1"/>
    <property type="molecule type" value="Transcribed_RNA"/>
</dbReference>
<feature type="transmembrane region" description="Helical" evidence="6">
    <location>
        <begin position="97"/>
        <end position="119"/>
    </location>
</feature>
<evidence type="ECO:0008006" key="10">
    <source>
        <dbReference type="Google" id="ProtNLM"/>
    </source>
</evidence>
<dbReference type="SUPFAM" id="SSF90123">
    <property type="entry name" value="ABC transporter transmembrane region"/>
    <property type="match status" value="1"/>
</dbReference>
<dbReference type="PANTHER" id="PTHR43394">
    <property type="entry name" value="ATP-DEPENDENT PERMEASE MDL1, MITOCHONDRIAL"/>
    <property type="match status" value="1"/>
</dbReference>
<organism evidence="9">
    <name type="scientific">Arcella intermedia</name>
    <dbReference type="NCBI Taxonomy" id="1963864"/>
    <lineage>
        <taxon>Eukaryota</taxon>
        <taxon>Amoebozoa</taxon>
        <taxon>Tubulinea</taxon>
        <taxon>Elardia</taxon>
        <taxon>Arcellinida</taxon>
        <taxon>Sphaerothecina</taxon>
        <taxon>Arcellidae</taxon>
        <taxon>Arcella</taxon>
    </lineage>
</organism>
<evidence type="ECO:0000256" key="2">
    <source>
        <dbReference type="ARBA" id="ARBA00022692"/>
    </source>
</evidence>